<reference evidence="1" key="1">
    <citation type="journal article" date="2020" name="Fungal Divers.">
        <title>Resolving the Mortierellaceae phylogeny through synthesis of multi-gene phylogenetics and phylogenomics.</title>
        <authorList>
            <person name="Vandepol N."/>
            <person name="Liber J."/>
            <person name="Desiro A."/>
            <person name="Na H."/>
            <person name="Kennedy M."/>
            <person name="Barry K."/>
            <person name="Grigoriev I.V."/>
            <person name="Miller A.N."/>
            <person name="O'Donnell K."/>
            <person name="Stajich J.E."/>
            <person name="Bonito G."/>
        </authorList>
    </citation>
    <scope>NUCLEOTIDE SEQUENCE</scope>
    <source>
        <strain evidence="1">MES-2147</strain>
    </source>
</reference>
<evidence type="ECO:0000313" key="1">
    <source>
        <dbReference type="EMBL" id="KAF9919823.1"/>
    </source>
</evidence>
<protein>
    <submittedName>
        <fullName evidence="1">Uncharacterized protein</fullName>
    </submittedName>
</protein>
<name>A0A9P6IHX2_9FUNG</name>
<proteinExistence type="predicted"/>
<comment type="caution">
    <text evidence="1">The sequence shown here is derived from an EMBL/GenBank/DDBJ whole genome shotgun (WGS) entry which is preliminary data.</text>
</comment>
<dbReference type="AlphaFoldDB" id="A0A9P6IHX2"/>
<dbReference type="EMBL" id="JAAAHW010011416">
    <property type="protein sequence ID" value="KAF9919823.1"/>
    <property type="molecule type" value="Genomic_DNA"/>
</dbReference>
<organism evidence="1 2">
    <name type="scientific">Modicella reniformis</name>
    <dbReference type="NCBI Taxonomy" id="1440133"/>
    <lineage>
        <taxon>Eukaryota</taxon>
        <taxon>Fungi</taxon>
        <taxon>Fungi incertae sedis</taxon>
        <taxon>Mucoromycota</taxon>
        <taxon>Mortierellomycotina</taxon>
        <taxon>Mortierellomycetes</taxon>
        <taxon>Mortierellales</taxon>
        <taxon>Mortierellaceae</taxon>
        <taxon>Modicella</taxon>
    </lineage>
</organism>
<sequence>MDSSSPFILSSAAIGVDSPVGTLCNGYNAFVQLTGPDENFYIRCYMSKAIASVQLVLLKVISCDQGQSILALRAVIAENRAVLLVLTPEHAVELDIWLH</sequence>
<dbReference type="Proteomes" id="UP000749646">
    <property type="component" value="Unassembled WGS sequence"/>
</dbReference>
<accession>A0A9P6IHX2</accession>
<keyword evidence="2" id="KW-1185">Reference proteome</keyword>
<evidence type="ECO:0000313" key="2">
    <source>
        <dbReference type="Proteomes" id="UP000749646"/>
    </source>
</evidence>
<gene>
    <name evidence="1" type="ORF">BGZ65_011791</name>
</gene>